<dbReference type="AlphaFoldDB" id="A0A839QNC5"/>
<evidence type="ECO:0000313" key="2">
    <source>
        <dbReference type="Proteomes" id="UP000523000"/>
    </source>
</evidence>
<sequence length="74" mass="8337">MSKDPRVALSVLVSAFEEHLAMLSARRGPEDPNVITAYFAIAEAFENYEDALDETYDEGTPLEVFSEDDYDDED</sequence>
<evidence type="ECO:0000313" key="1">
    <source>
        <dbReference type="EMBL" id="MBB2997270.1"/>
    </source>
</evidence>
<dbReference type="RefSeq" id="WP_183512818.1">
    <property type="nucleotide sequence ID" value="NZ_BAABGK010000018.1"/>
</dbReference>
<organism evidence="1 2">
    <name type="scientific">Paeniglutamicibacter cryotolerans</name>
    <dbReference type="NCBI Taxonomy" id="670079"/>
    <lineage>
        <taxon>Bacteria</taxon>
        <taxon>Bacillati</taxon>
        <taxon>Actinomycetota</taxon>
        <taxon>Actinomycetes</taxon>
        <taxon>Micrococcales</taxon>
        <taxon>Micrococcaceae</taxon>
        <taxon>Paeniglutamicibacter</taxon>
    </lineage>
</organism>
<name>A0A839QNC5_9MICC</name>
<gene>
    <name evidence="1" type="ORF">E9229_003517</name>
</gene>
<keyword evidence="2" id="KW-1185">Reference proteome</keyword>
<reference evidence="1 2" key="1">
    <citation type="submission" date="2020-08" db="EMBL/GenBank/DDBJ databases">
        <title>Sequencing the genomes of 1000 actinobacteria strains.</title>
        <authorList>
            <person name="Klenk H.-P."/>
        </authorList>
    </citation>
    <scope>NUCLEOTIDE SEQUENCE [LARGE SCALE GENOMIC DNA]</scope>
    <source>
        <strain evidence="1 2">DSM 22826</strain>
    </source>
</reference>
<comment type="caution">
    <text evidence="1">The sequence shown here is derived from an EMBL/GenBank/DDBJ whole genome shotgun (WGS) entry which is preliminary data.</text>
</comment>
<evidence type="ECO:0008006" key="3">
    <source>
        <dbReference type="Google" id="ProtNLM"/>
    </source>
</evidence>
<accession>A0A839QNC5</accession>
<protein>
    <recommendedName>
        <fullName evidence="3">Dehydrogenase</fullName>
    </recommendedName>
</protein>
<dbReference type="EMBL" id="JACHVS010000002">
    <property type="protein sequence ID" value="MBB2997270.1"/>
    <property type="molecule type" value="Genomic_DNA"/>
</dbReference>
<proteinExistence type="predicted"/>
<dbReference type="Proteomes" id="UP000523000">
    <property type="component" value="Unassembled WGS sequence"/>
</dbReference>